<sequence>MNTTITALEAPLNIKTPDLLIMASSQSALSSKLVNADVLYSKTSYLPNTYERFKRINYVIITEHQHLGEACMRMKIDIESRIAQLRKYDQELGETKNQDDINDIQAERAYTLKNATAIASAESARLASALNGMKEAANRQQTQEFQTSLEQDVIKTNTGIDDAKTRLAAIQEERRVLTEAIDAIESKGFASIAKDTLLTAEKVIALGVQPPQIAVITLAIEQMKATLESGAEGINFIAMVKRRDGMRERIDKLFEQVTQREKEKLALTQRIELIECFHAMDDQRTLYVEQYQKIAQTIDSFLTINQAAALDEKAFARRFISSGLQLSSYLQPIR</sequence>
<dbReference type="AlphaFoldDB" id="A0A3M4WGU1"/>
<proteinExistence type="predicted"/>
<gene>
    <name evidence="3" type="ORF">ALP84_04159</name>
    <name evidence="2" type="ORF">PSCICP_48330</name>
</gene>
<dbReference type="InterPro" id="IPR047760">
    <property type="entry name" value="XaxB-like"/>
</dbReference>
<evidence type="ECO:0000313" key="3">
    <source>
        <dbReference type="EMBL" id="RMR63260.1"/>
    </source>
</evidence>
<reference evidence="3 4" key="1">
    <citation type="submission" date="2018-08" db="EMBL/GenBank/DDBJ databases">
        <title>Recombination of ecologically and evolutionarily significant loci maintains genetic cohesion in the Pseudomonas syringae species complex.</title>
        <authorList>
            <person name="Dillon M."/>
            <person name="Thakur S."/>
            <person name="Almeida R.N.D."/>
            <person name="Weir B.S."/>
            <person name="Guttman D.S."/>
        </authorList>
    </citation>
    <scope>NUCLEOTIDE SEQUENCE [LARGE SCALE GENOMIC DNA]</scope>
    <source>
        <strain evidence="3 4">ICMP 6917</strain>
    </source>
</reference>
<dbReference type="RefSeq" id="WP_025258416.1">
    <property type="nucleotide sequence ID" value="NZ_BLVX01000024.1"/>
</dbReference>
<keyword evidence="1" id="KW-0175">Coiled coil</keyword>
<accession>A0A3M4WGU1</accession>
<protein>
    <recommendedName>
        <fullName evidence="6">Binary cytotoxin component</fullName>
    </recommendedName>
</protein>
<evidence type="ECO:0000313" key="5">
    <source>
        <dbReference type="Proteomes" id="UP000614982"/>
    </source>
</evidence>
<evidence type="ECO:0000313" key="4">
    <source>
        <dbReference type="Proteomes" id="UP000278332"/>
    </source>
</evidence>
<dbReference type="OrthoDB" id="6832077at2"/>
<name>A0A3M4WGU1_PSECI</name>
<keyword evidence="5" id="KW-1185">Reference proteome</keyword>
<dbReference type="Proteomes" id="UP000614982">
    <property type="component" value="Unassembled WGS sequence"/>
</dbReference>
<dbReference type="EMBL" id="RBRY01000008">
    <property type="protein sequence ID" value="RMR63260.1"/>
    <property type="molecule type" value="Genomic_DNA"/>
</dbReference>
<dbReference type="NCBIfam" id="NF033927">
    <property type="entry name" value="alph_xenorhab_B"/>
    <property type="match status" value="1"/>
</dbReference>
<feature type="coiled-coil region" evidence="1">
    <location>
        <begin position="160"/>
        <end position="187"/>
    </location>
</feature>
<organism evidence="3 4">
    <name type="scientific">Pseudomonas cichorii</name>
    <dbReference type="NCBI Taxonomy" id="36746"/>
    <lineage>
        <taxon>Bacteria</taxon>
        <taxon>Pseudomonadati</taxon>
        <taxon>Pseudomonadota</taxon>
        <taxon>Gammaproteobacteria</taxon>
        <taxon>Pseudomonadales</taxon>
        <taxon>Pseudomonadaceae</taxon>
        <taxon>Pseudomonas</taxon>
    </lineage>
</organism>
<evidence type="ECO:0000313" key="2">
    <source>
        <dbReference type="EMBL" id="GFM94861.1"/>
    </source>
</evidence>
<evidence type="ECO:0008006" key="6">
    <source>
        <dbReference type="Google" id="ProtNLM"/>
    </source>
</evidence>
<reference evidence="2 5" key="2">
    <citation type="submission" date="2020-05" db="EMBL/GenBank/DDBJ databases">
        <title>Genetic diversity of Pseudomonas cichorii.</title>
        <authorList>
            <person name="Tani S."/>
            <person name="Yagi H."/>
            <person name="Hashimoto S."/>
            <person name="Iiyama K."/>
            <person name="Furuya N."/>
        </authorList>
    </citation>
    <scope>NUCLEOTIDE SEQUENCE [LARGE SCALE GENOMIC DNA]</scope>
    <source>
        <strain evidence="2 5">LMG 2162</strain>
    </source>
</reference>
<dbReference type="Proteomes" id="UP000278332">
    <property type="component" value="Unassembled WGS sequence"/>
</dbReference>
<evidence type="ECO:0000256" key="1">
    <source>
        <dbReference type="SAM" id="Coils"/>
    </source>
</evidence>
<dbReference type="EMBL" id="BLWA01000022">
    <property type="protein sequence ID" value="GFM94861.1"/>
    <property type="molecule type" value="Genomic_DNA"/>
</dbReference>
<comment type="caution">
    <text evidence="3">The sequence shown here is derived from an EMBL/GenBank/DDBJ whole genome shotgun (WGS) entry which is preliminary data.</text>
</comment>
<dbReference type="GeneID" id="93657406"/>